<dbReference type="EMBL" id="GBRH01279360">
    <property type="protein sequence ID" value="JAD18535.1"/>
    <property type="molecule type" value="Transcribed_RNA"/>
</dbReference>
<organism evidence="1">
    <name type="scientific">Arundo donax</name>
    <name type="common">Giant reed</name>
    <name type="synonym">Donax arundinaceus</name>
    <dbReference type="NCBI Taxonomy" id="35708"/>
    <lineage>
        <taxon>Eukaryota</taxon>
        <taxon>Viridiplantae</taxon>
        <taxon>Streptophyta</taxon>
        <taxon>Embryophyta</taxon>
        <taxon>Tracheophyta</taxon>
        <taxon>Spermatophyta</taxon>
        <taxon>Magnoliopsida</taxon>
        <taxon>Liliopsida</taxon>
        <taxon>Poales</taxon>
        <taxon>Poaceae</taxon>
        <taxon>PACMAD clade</taxon>
        <taxon>Arundinoideae</taxon>
        <taxon>Arundineae</taxon>
        <taxon>Arundo</taxon>
    </lineage>
</organism>
<name>A0A0A8Y0N5_ARUDO</name>
<dbReference type="AlphaFoldDB" id="A0A0A8Y0N5"/>
<sequence length="19" mass="2080">MVYPVCNPICPSIGEQSQD</sequence>
<proteinExistence type="predicted"/>
<evidence type="ECO:0000313" key="1">
    <source>
        <dbReference type="EMBL" id="JAD18535.1"/>
    </source>
</evidence>
<accession>A0A0A8Y0N5</accession>
<protein>
    <submittedName>
        <fullName evidence="1">Uncharacterized protein</fullName>
    </submittedName>
</protein>
<reference evidence="1" key="2">
    <citation type="journal article" date="2015" name="Data Brief">
        <title>Shoot transcriptome of the giant reed, Arundo donax.</title>
        <authorList>
            <person name="Barrero R.A."/>
            <person name="Guerrero F.D."/>
            <person name="Moolhuijzen P."/>
            <person name="Goolsby J.A."/>
            <person name="Tidwell J."/>
            <person name="Bellgard S.E."/>
            <person name="Bellgard M.I."/>
        </authorList>
    </citation>
    <scope>NUCLEOTIDE SEQUENCE</scope>
    <source>
        <tissue evidence="1">Shoot tissue taken approximately 20 cm above the soil surface</tissue>
    </source>
</reference>
<reference evidence="1" key="1">
    <citation type="submission" date="2014-09" db="EMBL/GenBank/DDBJ databases">
        <authorList>
            <person name="Magalhaes I.L.F."/>
            <person name="Oliveira U."/>
            <person name="Santos F.R."/>
            <person name="Vidigal T.H.D.A."/>
            <person name="Brescovit A.D."/>
            <person name="Santos A.J."/>
        </authorList>
    </citation>
    <scope>NUCLEOTIDE SEQUENCE</scope>
    <source>
        <tissue evidence="1">Shoot tissue taken approximately 20 cm above the soil surface</tissue>
    </source>
</reference>